<feature type="transmembrane region" description="Helical" evidence="6">
    <location>
        <begin position="193"/>
        <end position="210"/>
    </location>
</feature>
<comment type="subcellular location">
    <subcellularLocation>
        <location evidence="1">Membrane</location>
        <topology evidence="1">Multi-pass membrane protein</topology>
    </subcellularLocation>
</comment>
<feature type="transmembrane region" description="Helical" evidence="6">
    <location>
        <begin position="143"/>
        <end position="162"/>
    </location>
</feature>
<evidence type="ECO:0000256" key="5">
    <source>
        <dbReference type="SAM" id="MobiDB-lite"/>
    </source>
</evidence>
<protein>
    <recommendedName>
        <fullName evidence="9">Rhomboid family intramembrane serine protease</fullName>
    </recommendedName>
</protein>
<dbReference type="RefSeq" id="WP_209516355.1">
    <property type="nucleotide sequence ID" value="NZ_JAGIOH010000001.1"/>
</dbReference>
<feature type="region of interest" description="Disordered" evidence="5">
    <location>
        <begin position="217"/>
        <end position="240"/>
    </location>
</feature>
<dbReference type="Proteomes" id="UP001519291">
    <property type="component" value="Unassembled WGS sequence"/>
</dbReference>
<feature type="transmembrane region" description="Helical" evidence="6">
    <location>
        <begin position="106"/>
        <end position="123"/>
    </location>
</feature>
<evidence type="ECO:0000256" key="3">
    <source>
        <dbReference type="ARBA" id="ARBA00022989"/>
    </source>
</evidence>
<feature type="transmembrane region" description="Helical" evidence="6">
    <location>
        <begin position="169"/>
        <end position="187"/>
    </location>
</feature>
<reference evidence="7 8" key="1">
    <citation type="submission" date="2021-03" db="EMBL/GenBank/DDBJ databases">
        <title>Sequencing the genomes of 1000 actinobacteria strains.</title>
        <authorList>
            <person name="Klenk H.-P."/>
        </authorList>
    </citation>
    <scope>NUCLEOTIDE SEQUENCE [LARGE SCALE GENOMIC DNA]</scope>
    <source>
        <strain evidence="7 8">DSM 41480</strain>
    </source>
</reference>
<organism evidence="7 8">
    <name type="scientific">Streptomyces syringium</name>
    <dbReference type="NCBI Taxonomy" id="76729"/>
    <lineage>
        <taxon>Bacteria</taxon>
        <taxon>Bacillati</taxon>
        <taxon>Actinomycetota</taxon>
        <taxon>Actinomycetes</taxon>
        <taxon>Kitasatosporales</taxon>
        <taxon>Streptomycetaceae</taxon>
        <taxon>Streptomyces</taxon>
    </lineage>
</organism>
<keyword evidence="2 6" id="KW-0812">Transmembrane</keyword>
<dbReference type="EMBL" id="JAGIOH010000001">
    <property type="protein sequence ID" value="MBP2404682.1"/>
    <property type="molecule type" value="Genomic_DNA"/>
</dbReference>
<evidence type="ECO:0008006" key="9">
    <source>
        <dbReference type="Google" id="ProtNLM"/>
    </source>
</evidence>
<evidence type="ECO:0000256" key="1">
    <source>
        <dbReference type="ARBA" id="ARBA00004141"/>
    </source>
</evidence>
<comment type="caution">
    <text evidence="7">The sequence shown here is derived from an EMBL/GenBank/DDBJ whole genome shotgun (WGS) entry which is preliminary data.</text>
</comment>
<name>A0ABS4Y8D8_9ACTN</name>
<evidence type="ECO:0000256" key="2">
    <source>
        <dbReference type="ARBA" id="ARBA00022692"/>
    </source>
</evidence>
<gene>
    <name evidence="7" type="ORF">JO379_004151</name>
</gene>
<feature type="transmembrane region" description="Helical" evidence="6">
    <location>
        <begin position="83"/>
        <end position="99"/>
    </location>
</feature>
<evidence type="ECO:0000313" key="8">
    <source>
        <dbReference type="Proteomes" id="UP001519291"/>
    </source>
</evidence>
<keyword evidence="8" id="KW-1185">Reference proteome</keyword>
<feature type="transmembrane region" description="Helical" evidence="6">
    <location>
        <begin position="24"/>
        <end position="45"/>
    </location>
</feature>
<evidence type="ECO:0000256" key="4">
    <source>
        <dbReference type="ARBA" id="ARBA00023136"/>
    </source>
</evidence>
<keyword evidence="3 6" id="KW-1133">Transmembrane helix</keyword>
<evidence type="ECO:0000313" key="7">
    <source>
        <dbReference type="EMBL" id="MBP2404682.1"/>
    </source>
</evidence>
<keyword evidence="4 6" id="KW-0472">Membrane</keyword>
<proteinExistence type="predicted"/>
<accession>A0ABS4Y8D8</accession>
<dbReference type="InterPro" id="IPR035952">
    <property type="entry name" value="Rhomboid-like_sf"/>
</dbReference>
<dbReference type="SUPFAM" id="SSF144091">
    <property type="entry name" value="Rhomboid-like"/>
    <property type="match status" value="1"/>
</dbReference>
<evidence type="ECO:0000256" key="6">
    <source>
        <dbReference type="SAM" id="Phobius"/>
    </source>
</evidence>
<sequence>MRSLAAQWHRVVDRPVADIRARRIAAVPLTFVSLLLLAFFHAAALHHAGARLVWLVGGIRADVPPALAAARLPLSMFVPAPDLPFLGALVQVAVVFALAERILGAGHTAAVALLTTLAASLAVRVMSRLGPGHPLGLPADETLALDTGPSAAVVGLLICIAWKCRSPVLLTGTVAAMILEVVTVPNIASRGHLVGITAALAYAAAVFSLAEGARRTGHSPAEAGTGCDSSGPRPRGRPRR</sequence>
<dbReference type="GeneID" id="91571024"/>